<dbReference type="PANTHER" id="PTHR46411:SF2">
    <property type="entry name" value="AAA+ ATPASE DOMAIN-CONTAINING PROTEIN"/>
    <property type="match status" value="1"/>
</dbReference>
<name>A0AA40K3E6_9PEZI</name>
<keyword evidence="4" id="KW-1185">Reference proteome</keyword>
<dbReference type="AlphaFoldDB" id="A0AA40K3E6"/>
<evidence type="ECO:0000256" key="1">
    <source>
        <dbReference type="SAM" id="MobiDB-lite"/>
    </source>
</evidence>
<feature type="compositionally biased region" description="Acidic residues" evidence="1">
    <location>
        <begin position="123"/>
        <end position="139"/>
    </location>
</feature>
<feature type="region of interest" description="Disordered" evidence="1">
    <location>
        <begin position="102"/>
        <end position="171"/>
    </location>
</feature>
<dbReference type="Proteomes" id="UP001172159">
    <property type="component" value="Unassembled WGS sequence"/>
</dbReference>
<dbReference type="PANTHER" id="PTHR46411">
    <property type="entry name" value="FAMILY ATPASE, PUTATIVE-RELATED"/>
    <property type="match status" value="1"/>
</dbReference>
<reference evidence="3" key="1">
    <citation type="submission" date="2023-06" db="EMBL/GenBank/DDBJ databases">
        <title>Genome-scale phylogeny and comparative genomics of the fungal order Sordariales.</title>
        <authorList>
            <consortium name="Lawrence Berkeley National Laboratory"/>
            <person name="Hensen N."/>
            <person name="Bonometti L."/>
            <person name="Westerberg I."/>
            <person name="Brannstrom I.O."/>
            <person name="Guillou S."/>
            <person name="Cros-Aarteil S."/>
            <person name="Calhoun S."/>
            <person name="Haridas S."/>
            <person name="Kuo A."/>
            <person name="Mondo S."/>
            <person name="Pangilinan J."/>
            <person name="Riley R."/>
            <person name="Labutti K."/>
            <person name="Andreopoulos B."/>
            <person name="Lipzen A."/>
            <person name="Chen C."/>
            <person name="Yanf M."/>
            <person name="Daum C."/>
            <person name="Ng V."/>
            <person name="Clum A."/>
            <person name="Steindorff A."/>
            <person name="Ohm R."/>
            <person name="Martin F."/>
            <person name="Silar P."/>
            <person name="Natvig D."/>
            <person name="Lalanne C."/>
            <person name="Gautier V."/>
            <person name="Ament-Velasquez S.L."/>
            <person name="Kruys A."/>
            <person name="Hutchinson M.I."/>
            <person name="Powell A.J."/>
            <person name="Barry K."/>
            <person name="Miller A.N."/>
            <person name="Grigoriev I.V."/>
            <person name="Debuchy R."/>
            <person name="Gladieux P."/>
            <person name="Thoren M.H."/>
            <person name="Johannesson H."/>
        </authorList>
    </citation>
    <scope>NUCLEOTIDE SEQUENCE</scope>
    <source>
        <strain evidence="3">CBS 540.89</strain>
    </source>
</reference>
<feature type="domain" description="DUF7025" evidence="2">
    <location>
        <begin position="456"/>
        <end position="547"/>
    </location>
</feature>
<organism evidence="3 4">
    <name type="scientific">Apiosordaria backusii</name>
    <dbReference type="NCBI Taxonomy" id="314023"/>
    <lineage>
        <taxon>Eukaryota</taxon>
        <taxon>Fungi</taxon>
        <taxon>Dikarya</taxon>
        <taxon>Ascomycota</taxon>
        <taxon>Pezizomycotina</taxon>
        <taxon>Sordariomycetes</taxon>
        <taxon>Sordariomycetidae</taxon>
        <taxon>Sordariales</taxon>
        <taxon>Lasiosphaeriaceae</taxon>
        <taxon>Apiosordaria</taxon>
    </lineage>
</organism>
<evidence type="ECO:0000259" key="2">
    <source>
        <dbReference type="Pfam" id="PF22942"/>
    </source>
</evidence>
<protein>
    <recommendedName>
        <fullName evidence="2">DUF7025 domain-containing protein</fullName>
    </recommendedName>
</protein>
<comment type="caution">
    <text evidence="3">The sequence shown here is derived from an EMBL/GenBank/DDBJ whole genome shotgun (WGS) entry which is preliminary data.</text>
</comment>
<sequence length="579" mass="64729">MNPVQRYIPDSDDSEDSGVEYTISQDQGAGNSARAEAGYVLLAGNDIERQLIAIAGFNGYSPSEEEIYFSNQRMKAIIGRKKTSKPETNPNRLFSDMDAASESFNGRERSRQTNKVYESDQTTAEEDESQDEAESQGEIEGEKGEVGDAERNQGGCLAEPKSGLYKRGDSDECKRNTGVAVLIRGEKETGKARLGLLGLKAPQAGTSSVAATHVQDVVRTAFSTSRKSTSGPEGDDASSDARYTLADGHQVPVDTQNHGEIFTTESNTKVPDHREYCVLYRVVCSDRNDRCHRRIYVDEPRRVLARSTYHLQGNELIPDLDDFLRDLPNIAFVVYRDYFCQKGTRSSLLGNSSKPGTKFFREIISVVSPELQSILQQNSMFAPDLEGYKVPPFDYMIENYESSPALSTAPSEYSNRFLFHHRAALNKSATGAIEGSQIKTLVSYMDSHPDPMYHKCDELFSRGMVTQETLPWLFRPNDVVISTEGPAPNAYVLRRVPVEGSTLRLECWNWGYDGQCLRRKDATLTVDIQSFGELKIDQLAVYPVQFAAQTTFDRISATGQKFWDLRHQVLVSYEGLDFQ</sequence>
<dbReference type="EMBL" id="JAUKTV010000002">
    <property type="protein sequence ID" value="KAK0744481.1"/>
    <property type="molecule type" value="Genomic_DNA"/>
</dbReference>
<accession>A0AA40K3E6</accession>
<gene>
    <name evidence="3" type="ORF">B0T21DRAFT_89077</name>
</gene>
<evidence type="ECO:0000313" key="4">
    <source>
        <dbReference type="Proteomes" id="UP001172159"/>
    </source>
</evidence>
<dbReference type="Pfam" id="PF22942">
    <property type="entry name" value="DUF7025"/>
    <property type="match status" value="1"/>
</dbReference>
<feature type="compositionally biased region" description="Basic and acidic residues" evidence="1">
    <location>
        <begin position="140"/>
        <end position="151"/>
    </location>
</feature>
<dbReference type="InterPro" id="IPR054289">
    <property type="entry name" value="DUF7025"/>
</dbReference>
<evidence type="ECO:0000313" key="3">
    <source>
        <dbReference type="EMBL" id="KAK0744481.1"/>
    </source>
</evidence>
<feature type="region of interest" description="Disordered" evidence="1">
    <location>
        <begin position="1"/>
        <end position="32"/>
    </location>
</feature>
<proteinExistence type="predicted"/>